<reference evidence="1" key="1">
    <citation type="submission" date="2020-08" db="EMBL/GenBank/DDBJ databases">
        <title>Genome public.</title>
        <authorList>
            <person name="Liu C."/>
            <person name="Sun Q."/>
        </authorList>
    </citation>
    <scope>NUCLEOTIDE SEQUENCE</scope>
    <source>
        <strain evidence="1">BX21</strain>
    </source>
</reference>
<dbReference type="RefSeq" id="WP_262428204.1">
    <property type="nucleotide sequence ID" value="NZ_JACRTG010000002.1"/>
</dbReference>
<accession>A0A926ESP7</accession>
<dbReference type="InterPro" id="IPR009773">
    <property type="entry name" value="Lactococcus_phage_712_M3"/>
</dbReference>
<keyword evidence="2" id="KW-1185">Reference proteome</keyword>
<protein>
    <recommendedName>
        <fullName evidence="3">Holliday junction nuclease RuvC</fullName>
    </recommendedName>
</protein>
<dbReference type="AlphaFoldDB" id="A0A926ESP7"/>
<dbReference type="InterPro" id="IPR036397">
    <property type="entry name" value="RNaseH_sf"/>
</dbReference>
<name>A0A926ESP7_9FIRM</name>
<evidence type="ECO:0000313" key="1">
    <source>
        <dbReference type="EMBL" id="MBC8586742.1"/>
    </source>
</evidence>
<dbReference type="Gene3D" id="3.30.420.10">
    <property type="entry name" value="Ribonuclease H-like superfamily/Ribonuclease H"/>
    <property type="match status" value="1"/>
</dbReference>
<sequence length="155" mass="18002">MNILALDQSTALTGFAIFKNKNLKKSGYFKPSGELFIRIQQTKEYIRELIIDNNIDYVFLEDIQYQKNQKTYKILANLQGVIINLLIELNIPFEIIPPSVWKSWNGIKGRKRAEQKENTKEKCKEIYGRDFSEDEADATCIGLYGLYILEQKDAI</sequence>
<organism evidence="1 2">
    <name type="scientific">Paratissierella segnis</name>
    <dbReference type="NCBI Taxonomy" id="2763679"/>
    <lineage>
        <taxon>Bacteria</taxon>
        <taxon>Bacillati</taxon>
        <taxon>Bacillota</taxon>
        <taxon>Tissierellia</taxon>
        <taxon>Tissierellales</taxon>
        <taxon>Tissierellaceae</taxon>
        <taxon>Paratissierella</taxon>
    </lineage>
</organism>
<dbReference type="GO" id="GO:0003676">
    <property type="term" value="F:nucleic acid binding"/>
    <property type="evidence" value="ECO:0007669"/>
    <property type="project" value="InterPro"/>
</dbReference>
<comment type="caution">
    <text evidence="1">The sequence shown here is derived from an EMBL/GenBank/DDBJ whole genome shotgun (WGS) entry which is preliminary data.</text>
</comment>
<dbReference type="SUPFAM" id="SSF53098">
    <property type="entry name" value="Ribonuclease H-like"/>
    <property type="match status" value="1"/>
</dbReference>
<dbReference type="Proteomes" id="UP000601171">
    <property type="component" value="Unassembled WGS sequence"/>
</dbReference>
<dbReference type="EMBL" id="JACRTG010000002">
    <property type="protein sequence ID" value="MBC8586742.1"/>
    <property type="molecule type" value="Genomic_DNA"/>
</dbReference>
<dbReference type="Pfam" id="PF07066">
    <property type="entry name" value="DUF3882"/>
    <property type="match status" value="1"/>
</dbReference>
<evidence type="ECO:0000313" key="2">
    <source>
        <dbReference type="Proteomes" id="UP000601171"/>
    </source>
</evidence>
<proteinExistence type="predicted"/>
<evidence type="ECO:0008006" key="3">
    <source>
        <dbReference type="Google" id="ProtNLM"/>
    </source>
</evidence>
<dbReference type="InterPro" id="IPR012337">
    <property type="entry name" value="RNaseH-like_sf"/>
</dbReference>
<gene>
    <name evidence="1" type="ORF">H8707_00590</name>
</gene>